<dbReference type="Proteomes" id="UP001162483">
    <property type="component" value="Unassembled WGS sequence"/>
</dbReference>
<reference evidence="2" key="1">
    <citation type="submission" date="2023-05" db="EMBL/GenBank/DDBJ databases">
        <authorList>
            <person name="Stuckert A."/>
        </authorList>
    </citation>
    <scope>NUCLEOTIDE SEQUENCE</scope>
</reference>
<sequence length="85" mass="9149">MSLFVIFKFPAVPSPYVLTSQETEPRKQMPASTGGHYRGHCRRDIVVSAGQGKRRTDPAAALHGKPKCSSGLPLVLHSGIPPGRL</sequence>
<proteinExistence type="predicted"/>
<dbReference type="EMBL" id="CATNWA010009482">
    <property type="protein sequence ID" value="CAI9558085.1"/>
    <property type="molecule type" value="Genomic_DNA"/>
</dbReference>
<organism evidence="2 3">
    <name type="scientific">Staurois parvus</name>
    <dbReference type="NCBI Taxonomy" id="386267"/>
    <lineage>
        <taxon>Eukaryota</taxon>
        <taxon>Metazoa</taxon>
        <taxon>Chordata</taxon>
        <taxon>Craniata</taxon>
        <taxon>Vertebrata</taxon>
        <taxon>Euteleostomi</taxon>
        <taxon>Amphibia</taxon>
        <taxon>Batrachia</taxon>
        <taxon>Anura</taxon>
        <taxon>Neobatrachia</taxon>
        <taxon>Ranoidea</taxon>
        <taxon>Ranidae</taxon>
        <taxon>Staurois</taxon>
    </lineage>
</organism>
<name>A0ABN9CDG3_9NEOB</name>
<gene>
    <name evidence="2" type="ORF">SPARVUS_LOCUS4842596</name>
</gene>
<evidence type="ECO:0000313" key="2">
    <source>
        <dbReference type="EMBL" id="CAI9558085.1"/>
    </source>
</evidence>
<accession>A0ABN9CDG3</accession>
<comment type="caution">
    <text evidence="2">The sequence shown here is derived from an EMBL/GenBank/DDBJ whole genome shotgun (WGS) entry which is preliminary data.</text>
</comment>
<feature type="region of interest" description="Disordered" evidence="1">
    <location>
        <begin position="20"/>
        <end position="40"/>
    </location>
</feature>
<evidence type="ECO:0000313" key="3">
    <source>
        <dbReference type="Proteomes" id="UP001162483"/>
    </source>
</evidence>
<protein>
    <submittedName>
        <fullName evidence="2">Uncharacterized protein</fullName>
    </submittedName>
</protein>
<evidence type="ECO:0000256" key="1">
    <source>
        <dbReference type="SAM" id="MobiDB-lite"/>
    </source>
</evidence>
<feature type="non-terminal residue" evidence="2">
    <location>
        <position position="85"/>
    </location>
</feature>
<keyword evidence="3" id="KW-1185">Reference proteome</keyword>